<evidence type="ECO:0000256" key="5">
    <source>
        <dbReference type="RuleBase" id="RU363122"/>
    </source>
</evidence>
<feature type="transmembrane region" description="Helical" evidence="5">
    <location>
        <begin position="249"/>
        <end position="274"/>
    </location>
</feature>
<organism evidence="7 8">
    <name type="scientific">Parelaphostrongylus tenuis</name>
    <name type="common">Meningeal worm</name>
    <dbReference type="NCBI Taxonomy" id="148309"/>
    <lineage>
        <taxon>Eukaryota</taxon>
        <taxon>Metazoa</taxon>
        <taxon>Ecdysozoa</taxon>
        <taxon>Nematoda</taxon>
        <taxon>Chromadorea</taxon>
        <taxon>Rhabditida</taxon>
        <taxon>Rhabditina</taxon>
        <taxon>Rhabditomorpha</taxon>
        <taxon>Strongyloidea</taxon>
        <taxon>Metastrongylidae</taxon>
        <taxon>Parelaphostrongylus</taxon>
    </lineage>
</organism>
<feature type="region of interest" description="Disordered" evidence="6">
    <location>
        <begin position="1"/>
        <end position="62"/>
    </location>
</feature>
<evidence type="ECO:0000313" key="8">
    <source>
        <dbReference type="Proteomes" id="UP001196413"/>
    </source>
</evidence>
<feature type="compositionally biased region" description="Polar residues" evidence="6">
    <location>
        <begin position="37"/>
        <end position="52"/>
    </location>
</feature>
<dbReference type="PANTHER" id="PTHR10687">
    <property type="entry name" value="SECRETORY CARRIER-ASSOCIATED MEMBRANE PROTEIN SCAMP"/>
    <property type="match status" value="1"/>
</dbReference>
<proteinExistence type="inferred from homology"/>
<keyword evidence="4 5" id="KW-0472">Membrane</keyword>
<feature type="transmembrane region" description="Helical" evidence="5">
    <location>
        <begin position="173"/>
        <end position="195"/>
    </location>
</feature>
<dbReference type="GO" id="GO:0032588">
    <property type="term" value="C:trans-Golgi network membrane"/>
    <property type="evidence" value="ECO:0007669"/>
    <property type="project" value="TreeGrafter"/>
</dbReference>
<comment type="subcellular location">
    <subcellularLocation>
        <location evidence="1 5">Membrane</location>
        <topology evidence="1 5">Multi-pass membrane protein</topology>
    </subcellularLocation>
</comment>
<evidence type="ECO:0000256" key="2">
    <source>
        <dbReference type="ARBA" id="ARBA00022692"/>
    </source>
</evidence>
<keyword evidence="5" id="KW-0813">Transport</keyword>
<feature type="region of interest" description="Disordered" evidence="6">
    <location>
        <begin position="76"/>
        <end position="110"/>
    </location>
</feature>
<dbReference type="GO" id="GO:0015031">
    <property type="term" value="P:protein transport"/>
    <property type="evidence" value="ECO:0007669"/>
    <property type="project" value="InterPro"/>
</dbReference>
<keyword evidence="2 5" id="KW-0812">Transmembrane</keyword>
<feature type="compositionally biased region" description="Basic and acidic residues" evidence="6">
    <location>
        <begin position="76"/>
        <end position="89"/>
    </location>
</feature>
<keyword evidence="8" id="KW-1185">Reference proteome</keyword>
<accession>A0AAD5MC21</accession>
<evidence type="ECO:0000256" key="6">
    <source>
        <dbReference type="SAM" id="MobiDB-lite"/>
    </source>
</evidence>
<feature type="transmembrane region" description="Helical" evidence="5">
    <location>
        <begin position="143"/>
        <end position="167"/>
    </location>
</feature>
<evidence type="ECO:0000256" key="1">
    <source>
        <dbReference type="ARBA" id="ARBA00004141"/>
    </source>
</evidence>
<name>A0AAD5MC21_PARTN</name>
<comment type="caution">
    <text evidence="7">The sequence shown here is derived from an EMBL/GenBank/DDBJ whole genome shotgun (WGS) entry which is preliminary data.</text>
</comment>
<keyword evidence="3 5" id="KW-1133">Transmembrane helix</keyword>
<dbReference type="AlphaFoldDB" id="A0AAD5MC21"/>
<evidence type="ECO:0000256" key="3">
    <source>
        <dbReference type="ARBA" id="ARBA00022989"/>
    </source>
</evidence>
<reference evidence="7" key="1">
    <citation type="submission" date="2021-06" db="EMBL/GenBank/DDBJ databases">
        <title>Parelaphostrongylus tenuis whole genome reference sequence.</title>
        <authorList>
            <person name="Garwood T.J."/>
            <person name="Larsen P.A."/>
            <person name="Fountain-Jones N.M."/>
            <person name="Garbe J.R."/>
            <person name="Macchietto M.G."/>
            <person name="Kania S.A."/>
            <person name="Gerhold R.W."/>
            <person name="Richards J.E."/>
            <person name="Wolf T.M."/>
        </authorList>
    </citation>
    <scope>NUCLEOTIDE SEQUENCE</scope>
    <source>
        <strain evidence="7">MNPRO001-30</strain>
        <tissue evidence="7">Meninges</tissue>
    </source>
</reference>
<dbReference type="EMBL" id="JAHQIW010000155">
    <property type="protein sequence ID" value="KAJ1346297.1"/>
    <property type="molecule type" value="Genomic_DNA"/>
</dbReference>
<dbReference type="PANTHER" id="PTHR10687:SF2">
    <property type="entry name" value="SECRETORY CARRIER-ASSOCIATED MEMBRANE PROTEIN"/>
    <property type="match status" value="1"/>
</dbReference>
<dbReference type="InterPro" id="IPR007273">
    <property type="entry name" value="SCAMP"/>
</dbReference>
<gene>
    <name evidence="7" type="ORF">KIN20_001056</name>
</gene>
<dbReference type="Proteomes" id="UP001196413">
    <property type="component" value="Unassembled WGS sequence"/>
</dbReference>
<dbReference type="Pfam" id="PF04144">
    <property type="entry name" value="SCAMP"/>
    <property type="match status" value="1"/>
</dbReference>
<comment type="similarity">
    <text evidence="5">Belongs to the SCAMP family.</text>
</comment>
<feature type="transmembrane region" description="Helical" evidence="5">
    <location>
        <begin position="207"/>
        <end position="229"/>
    </location>
</feature>
<protein>
    <recommendedName>
        <fullName evidence="5">Secretory carrier-associated membrane protein</fullName>
        <shortName evidence="5">Secretory carrier membrane protein</shortName>
    </recommendedName>
</protein>
<evidence type="ECO:0000313" key="7">
    <source>
        <dbReference type="EMBL" id="KAJ1346297.1"/>
    </source>
</evidence>
<dbReference type="GO" id="GO:0055038">
    <property type="term" value="C:recycling endosome membrane"/>
    <property type="evidence" value="ECO:0007669"/>
    <property type="project" value="TreeGrafter"/>
</dbReference>
<sequence>MALNSNPFADPFADPSIRDAVNSSAAVPDATEEFNPFANQGRTATVPTHQSGTGLGGPSVTMSDELFRKQEELERKSRELRQREEELNRRQQQQQNINTGVSGPDAPRPHNWPPLPKFIPIEPCFYQDIEVEIPVQFQKTVTLVYYVFLMYVLALSVNVLASLFYMLFAGGPIGQLLLAIIQLCLFSPCSFLFWFRPVYKAFRNDSSFNFMVFFFVLFFHSFFALIQTLGVSSYACGWINTIETFGVSIPIALIMMVSALCFTAALCGMVYALIRVHKLYRGSGFSIDKARQEFTNGVISDRNVRAAATAASTAAAGAAFQQASQGRF</sequence>
<evidence type="ECO:0000256" key="4">
    <source>
        <dbReference type="ARBA" id="ARBA00023136"/>
    </source>
</evidence>